<dbReference type="FunFam" id="3.40.50.300:FF:000016">
    <property type="entry name" value="Oligopeptide ABC transporter ATP-binding component"/>
    <property type="match status" value="1"/>
</dbReference>
<dbReference type="NCBIfam" id="TIGR01727">
    <property type="entry name" value="oligo_HPY"/>
    <property type="match status" value="1"/>
</dbReference>
<dbReference type="GO" id="GO:0015833">
    <property type="term" value="P:peptide transport"/>
    <property type="evidence" value="ECO:0007669"/>
    <property type="project" value="InterPro"/>
</dbReference>
<dbReference type="InterPro" id="IPR027417">
    <property type="entry name" value="P-loop_NTPase"/>
</dbReference>
<keyword evidence="10" id="KW-1185">Reference proteome</keyword>
<keyword evidence="7" id="KW-0472">Membrane</keyword>
<keyword evidence="6 9" id="KW-0067">ATP-binding</keyword>
<proteinExistence type="inferred from homology"/>
<dbReference type="PROSITE" id="PS50893">
    <property type="entry name" value="ABC_TRANSPORTER_2"/>
    <property type="match status" value="1"/>
</dbReference>
<dbReference type="CDD" id="cd03257">
    <property type="entry name" value="ABC_NikE_OppD_transporters"/>
    <property type="match status" value="1"/>
</dbReference>
<organism evidence="9 10">
    <name type="scientific">Pelotomaculum propionicicum</name>
    <dbReference type="NCBI Taxonomy" id="258475"/>
    <lineage>
        <taxon>Bacteria</taxon>
        <taxon>Bacillati</taxon>
        <taxon>Bacillota</taxon>
        <taxon>Clostridia</taxon>
        <taxon>Eubacteriales</taxon>
        <taxon>Desulfotomaculaceae</taxon>
        <taxon>Pelotomaculum</taxon>
    </lineage>
</organism>
<comment type="similarity">
    <text evidence="2">Belongs to the ABC transporter superfamily.</text>
</comment>
<dbReference type="GO" id="GO:0005886">
    <property type="term" value="C:plasma membrane"/>
    <property type="evidence" value="ECO:0007669"/>
    <property type="project" value="UniProtKB-SubCell"/>
</dbReference>
<dbReference type="GO" id="GO:0005524">
    <property type="term" value="F:ATP binding"/>
    <property type="evidence" value="ECO:0007669"/>
    <property type="project" value="UniProtKB-KW"/>
</dbReference>
<dbReference type="GO" id="GO:0016887">
    <property type="term" value="F:ATP hydrolysis activity"/>
    <property type="evidence" value="ECO:0007669"/>
    <property type="project" value="InterPro"/>
</dbReference>
<feature type="domain" description="ABC transporter" evidence="8">
    <location>
        <begin position="7"/>
        <end position="256"/>
    </location>
</feature>
<evidence type="ECO:0000256" key="1">
    <source>
        <dbReference type="ARBA" id="ARBA00004202"/>
    </source>
</evidence>
<keyword evidence="3" id="KW-0813">Transport</keyword>
<reference evidence="9 10" key="1">
    <citation type="journal article" date="2018" name="Environ. Microbiol.">
        <title>Novel energy conservation strategies and behaviour of Pelotomaculum schinkii driving syntrophic propionate catabolism.</title>
        <authorList>
            <person name="Hidalgo-Ahumada C.A.P."/>
            <person name="Nobu M.K."/>
            <person name="Narihiro T."/>
            <person name="Tamaki H."/>
            <person name="Liu W.T."/>
            <person name="Kamagata Y."/>
            <person name="Stams A.J.M."/>
            <person name="Imachi H."/>
            <person name="Sousa D.Z."/>
        </authorList>
    </citation>
    <scope>NUCLEOTIDE SEQUENCE [LARGE SCALE GENOMIC DNA]</scope>
    <source>
        <strain evidence="9 10">MGP</strain>
    </source>
</reference>
<dbReference type="InterPro" id="IPR003439">
    <property type="entry name" value="ABC_transporter-like_ATP-bd"/>
</dbReference>
<evidence type="ECO:0000256" key="6">
    <source>
        <dbReference type="ARBA" id="ARBA00022840"/>
    </source>
</evidence>
<comment type="subcellular location">
    <subcellularLocation>
        <location evidence="1">Cell membrane</location>
        <topology evidence="1">Peripheral membrane protein</topology>
    </subcellularLocation>
</comment>
<gene>
    <name evidence="9" type="primary">oppD</name>
    <name evidence="9" type="ORF">Pmgp_03272</name>
</gene>
<keyword evidence="5" id="KW-0547">Nucleotide-binding</keyword>
<dbReference type="AlphaFoldDB" id="A0A4Y7RKB0"/>
<evidence type="ECO:0000256" key="5">
    <source>
        <dbReference type="ARBA" id="ARBA00022741"/>
    </source>
</evidence>
<dbReference type="InterPro" id="IPR050388">
    <property type="entry name" value="ABC_Ni/Peptide_Import"/>
</dbReference>
<dbReference type="RefSeq" id="WP_134215283.1">
    <property type="nucleotide sequence ID" value="NZ_QFFZ01000053.1"/>
</dbReference>
<dbReference type="SUPFAM" id="SSF52540">
    <property type="entry name" value="P-loop containing nucleoside triphosphate hydrolases"/>
    <property type="match status" value="1"/>
</dbReference>
<evidence type="ECO:0000259" key="8">
    <source>
        <dbReference type="PROSITE" id="PS50893"/>
    </source>
</evidence>
<evidence type="ECO:0000313" key="9">
    <source>
        <dbReference type="EMBL" id="TEB09283.1"/>
    </source>
</evidence>
<dbReference type="EMBL" id="QFFZ01000053">
    <property type="protein sequence ID" value="TEB09283.1"/>
    <property type="molecule type" value="Genomic_DNA"/>
</dbReference>
<evidence type="ECO:0000256" key="3">
    <source>
        <dbReference type="ARBA" id="ARBA00022448"/>
    </source>
</evidence>
<evidence type="ECO:0000256" key="2">
    <source>
        <dbReference type="ARBA" id="ARBA00005417"/>
    </source>
</evidence>
<dbReference type="SMART" id="SM00382">
    <property type="entry name" value="AAA"/>
    <property type="match status" value="1"/>
</dbReference>
<sequence>MTQLLSVKDLKVNFKTNLGEVQALQGVSFDLVMGEVTAVVGESGCGKSVTALSIMKLLPTPPGCIVSGQVIFDGQDLLLKNEKEMRKIRGGSIAMIFQETNTSLNPTLKVGTQIMEVLQNHSELPASEKKQRALEVISMAGLPDPEMVYKQYPHQLSGGMKQRAMIAMALAGGPRLLIADEPTTALDVTIQAQILELLQELKQNLGTSLLLITHDLGIAAGIASRVMVMYAGKIVESGTAGDIFHDPGHPYTRGLLDSIPRPGQRQKLSPIPGRPPDLINPPQGCAFWPRCGQAMLICRELPPQATNLAGSHQVCCWLTHRYAFNNY</sequence>
<evidence type="ECO:0000256" key="4">
    <source>
        <dbReference type="ARBA" id="ARBA00022475"/>
    </source>
</evidence>
<dbReference type="InterPro" id="IPR017871">
    <property type="entry name" value="ABC_transporter-like_CS"/>
</dbReference>
<dbReference type="PROSITE" id="PS00211">
    <property type="entry name" value="ABC_TRANSPORTER_1"/>
    <property type="match status" value="1"/>
</dbReference>
<dbReference type="Proteomes" id="UP000297597">
    <property type="component" value="Unassembled WGS sequence"/>
</dbReference>
<dbReference type="Gene3D" id="3.40.50.300">
    <property type="entry name" value="P-loop containing nucleotide triphosphate hydrolases"/>
    <property type="match status" value="1"/>
</dbReference>
<name>A0A4Y7RKB0_9FIRM</name>
<dbReference type="PANTHER" id="PTHR43297:SF2">
    <property type="entry name" value="DIPEPTIDE TRANSPORT ATP-BINDING PROTEIN DPPD"/>
    <property type="match status" value="1"/>
</dbReference>
<comment type="caution">
    <text evidence="9">The sequence shown here is derived from an EMBL/GenBank/DDBJ whole genome shotgun (WGS) entry which is preliminary data.</text>
</comment>
<dbReference type="InterPro" id="IPR003593">
    <property type="entry name" value="AAA+_ATPase"/>
</dbReference>
<dbReference type="PANTHER" id="PTHR43297">
    <property type="entry name" value="OLIGOPEPTIDE TRANSPORT ATP-BINDING PROTEIN APPD"/>
    <property type="match status" value="1"/>
</dbReference>
<evidence type="ECO:0000256" key="7">
    <source>
        <dbReference type="ARBA" id="ARBA00023136"/>
    </source>
</evidence>
<protein>
    <submittedName>
        <fullName evidence="9">Oligopeptide transport ATP-binding protein OppD</fullName>
    </submittedName>
</protein>
<dbReference type="Pfam" id="PF00005">
    <property type="entry name" value="ABC_tran"/>
    <property type="match status" value="1"/>
</dbReference>
<dbReference type="InterPro" id="IPR013563">
    <property type="entry name" value="Oligopep_ABC_C"/>
</dbReference>
<dbReference type="Pfam" id="PF08352">
    <property type="entry name" value="oligo_HPY"/>
    <property type="match status" value="1"/>
</dbReference>
<accession>A0A4Y7RKB0</accession>
<evidence type="ECO:0000313" key="10">
    <source>
        <dbReference type="Proteomes" id="UP000297597"/>
    </source>
</evidence>
<keyword evidence="4" id="KW-1003">Cell membrane</keyword>
<dbReference type="OrthoDB" id="9779287at2"/>